<dbReference type="Proteomes" id="UP000248857">
    <property type="component" value="Unassembled WGS sequence"/>
</dbReference>
<comment type="caution">
    <text evidence="1">The sequence shown here is derived from an EMBL/GenBank/DDBJ whole genome shotgun (WGS) entry which is preliminary data.</text>
</comment>
<evidence type="ECO:0000313" key="2">
    <source>
        <dbReference type="Proteomes" id="UP000248857"/>
    </source>
</evidence>
<dbReference type="RefSeq" id="WP_110988383.1">
    <property type="nucleotide sequence ID" value="NZ_CAWNWM010000022.1"/>
</dbReference>
<dbReference type="OrthoDB" id="7057192at2"/>
<dbReference type="EMBL" id="PQWO01000022">
    <property type="protein sequence ID" value="PZD71054.1"/>
    <property type="molecule type" value="Genomic_DNA"/>
</dbReference>
<proteinExistence type="predicted"/>
<name>A0A2W1JLH9_9CYAN</name>
<sequence>MKIEDVLSQFRGRVSWPTMRAILKKIDLQTSQGWDQTIAKLKEYQKSNRDEALIAVDNLKRIYLNYLLAGEKAVKLFTVEESKLNRLMVFLQKHSVKENVFQETYPFPLSEEKLKNLNSSPKLLEVREIDGDLGLVFCTKRFFTERSTINSKDYSIEVEKALDDFDEIVGIRRYTRQFFDIVFLRKESNMAEIRIDIGGGMLEEDRRRSFLEIGKSFNKLAHDYIGVADFLKTPLNFFPLIETLYNSDEGKVGEIAFTTDEGSTKFERMRRGAKDLRLETYHKAGRAELEKFDQKINLYKIAILWKFSISDDIETEPELFLPGNSFFLNQEYPVLEEAIIKKCSELEDYNFVFNKIKHYLDGCG</sequence>
<organism evidence="1 2">
    <name type="scientific">Acaryochloris thomasi RCC1774</name>
    <dbReference type="NCBI Taxonomy" id="1764569"/>
    <lineage>
        <taxon>Bacteria</taxon>
        <taxon>Bacillati</taxon>
        <taxon>Cyanobacteriota</taxon>
        <taxon>Cyanophyceae</taxon>
        <taxon>Acaryochloridales</taxon>
        <taxon>Acaryochloridaceae</taxon>
        <taxon>Acaryochloris</taxon>
        <taxon>Acaryochloris thomasi</taxon>
    </lineage>
</organism>
<protein>
    <submittedName>
        <fullName evidence="1">Uncharacterized protein</fullName>
    </submittedName>
</protein>
<gene>
    <name evidence="1" type="ORF">C1752_08257</name>
</gene>
<evidence type="ECO:0000313" key="1">
    <source>
        <dbReference type="EMBL" id="PZD71054.1"/>
    </source>
</evidence>
<keyword evidence="2" id="KW-1185">Reference proteome</keyword>
<accession>A0A2W1JLH9</accession>
<reference evidence="1 2" key="1">
    <citation type="journal article" date="2018" name="Sci. Rep.">
        <title>A novel species of the marine cyanobacterium Acaryochloris with a unique pigment content and lifestyle.</title>
        <authorList>
            <person name="Partensky F."/>
            <person name="Six C."/>
            <person name="Ratin M."/>
            <person name="Garczarek L."/>
            <person name="Vaulot D."/>
            <person name="Probert I."/>
            <person name="Calteau A."/>
            <person name="Gourvil P."/>
            <person name="Marie D."/>
            <person name="Grebert T."/>
            <person name="Bouchier C."/>
            <person name="Le Panse S."/>
            <person name="Gachenot M."/>
            <person name="Rodriguez F."/>
            <person name="Garrido J.L."/>
        </authorList>
    </citation>
    <scope>NUCLEOTIDE SEQUENCE [LARGE SCALE GENOMIC DNA]</scope>
    <source>
        <strain evidence="1 2">RCC1774</strain>
    </source>
</reference>
<dbReference type="AlphaFoldDB" id="A0A2W1JLH9"/>